<dbReference type="OrthoDB" id="2386367at2759"/>
<accession>A0A9Q0MRJ0</accession>
<protein>
    <recommendedName>
        <fullName evidence="1">DUF8206 domain-containing protein</fullName>
    </recommendedName>
</protein>
<dbReference type="AlphaFoldDB" id="A0A9Q0MRJ0"/>
<name>A0A9Q0MRJ0_9DIPT</name>
<dbReference type="InterPro" id="IPR025662">
    <property type="entry name" value="Sigma_54_int_dom_ATP-bd_1"/>
</dbReference>
<dbReference type="Pfam" id="PF26633">
    <property type="entry name" value="DUF8206"/>
    <property type="match status" value="1"/>
</dbReference>
<feature type="domain" description="DUF8206" evidence="1">
    <location>
        <begin position="350"/>
        <end position="409"/>
    </location>
</feature>
<gene>
    <name evidence="2" type="ORF">Bhyg_14255</name>
</gene>
<dbReference type="Gene3D" id="3.40.50.300">
    <property type="entry name" value="P-loop containing nucleotide triphosphate hydrolases"/>
    <property type="match status" value="1"/>
</dbReference>
<sequence>MDTTQSLTAESSSEQMPQSESKQLTLLLIGETGVGKSTFINAFVNYLLFDDIDDAVNNLQCLIPTSFHVYDDSINDMRECFFGSPDENEHCDKTQSSTQTCRCYNFQTGNITLKIIDTPGIADCRGVNTDVLNLKHILSFIANYDEFNAICVLLKPNNAKVGVVFKYCVLELLTHLNKSAAENILFLFTNSRGTFYKPDDTAQPLRKVLKDIRSKPPHVEIKFEKENYFAFDSEAFRYLVAKSEPNNVVFETAAHADFEKSWQQSVAECERLFRRILELKPHSVRDTISINDMRTKILNLRKPTVLIAENIGNEIRACERHEKKIKEFTGDIEELEKELYTPALDIVSTQLEKPITVCSDPACCEKKLFNNTTKLHYKSICHKPCYLDNSDGNIIGNIALLDCNAFNKYKINEGTWYDPKTFHPDNELKLNEEGLAYGYNAIRTKSEDCFKCSHSYQSHLTINYETKVVEKKLRDDNKYERIETTYSDIGRRQRQIELLKKKSKI</sequence>
<dbReference type="Proteomes" id="UP001151699">
    <property type="component" value="Chromosome C"/>
</dbReference>
<proteinExistence type="predicted"/>
<evidence type="ECO:0000313" key="3">
    <source>
        <dbReference type="Proteomes" id="UP001151699"/>
    </source>
</evidence>
<keyword evidence="3" id="KW-1185">Reference proteome</keyword>
<dbReference type="InterPro" id="IPR027417">
    <property type="entry name" value="P-loop_NTPase"/>
</dbReference>
<reference evidence="2" key="1">
    <citation type="submission" date="2022-07" db="EMBL/GenBank/DDBJ databases">
        <authorList>
            <person name="Trinca V."/>
            <person name="Uliana J.V.C."/>
            <person name="Torres T.T."/>
            <person name="Ward R.J."/>
            <person name="Monesi N."/>
        </authorList>
    </citation>
    <scope>NUCLEOTIDE SEQUENCE</scope>
    <source>
        <strain evidence="2">HSMRA1968</strain>
        <tissue evidence="2">Whole embryos</tissue>
    </source>
</reference>
<evidence type="ECO:0000313" key="2">
    <source>
        <dbReference type="EMBL" id="KAJ6635669.1"/>
    </source>
</evidence>
<dbReference type="EMBL" id="WJQU01000004">
    <property type="protein sequence ID" value="KAJ6635669.1"/>
    <property type="molecule type" value="Genomic_DNA"/>
</dbReference>
<dbReference type="PANTHER" id="PTHR32046:SF11">
    <property type="entry name" value="IMMUNE-ASSOCIATED NUCLEOTIDE-BINDING PROTEIN 10-LIKE"/>
    <property type="match status" value="1"/>
</dbReference>
<organism evidence="2 3">
    <name type="scientific">Pseudolycoriella hygida</name>
    <dbReference type="NCBI Taxonomy" id="35572"/>
    <lineage>
        <taxon>Eukaryota</taxon>
        <taxon>Metazoa</taxon>
        <taxon>Ecdysozoa</taxon>
        <taxon>Arthropoda</taxon>
        <taxon>Hexapoda</taxon>
        <taxon>Insecta</taxon>
        <taxon>Pterygota</taxon>
        <taxon>Neoptera</taxon>
        <taxon>Endopterygota</taxon>
        <taxon>Diptera</taxon>
        <taxon>Nematocera</taxon>
        <taxon>Sciaroidea</taxon>
        <taxon>Sciaridae</taxon>
        <taxon>Pseudolycoriella</taxon>
    </lineage>
</organism>
<comment type="caution">
    <text evidence="2">The sequence shown here is derived from an EMBL/GenBank/DDBJ whole genome shotgun (WGS) entry which is preliminary data.</text>
</comment>
<dbReference type="PROSITE" id="PS00675">
    <property type="entry name" value="SIGMA54_INTERACT_1"/>
    <property type="match status" value="1"/>
</dbReference>
<dbReference type="PANTHER" id="PTHR32046">
    <property type="entry name" value="G DOMAIN-CONTAINING PROTEIN"/>
    <property type="match status" value="1"/>
</dbReference>
<evidence type="ECO:0000259" key="1">
    <source>
        <dbReference type="Pfam" id="PF26633"/>
    </source>
</evidence>
<dbReference type="SUPFAM" id="SSF52540">
    <property type="entry name" value="P-loop containing nucleoside triphosphate hydrolases"/>
    <property type="match status" value="1"/>
</dbReference>
<dbReference type="InterPro" id="IPR058519">
    <property type="entry name" value="DUF8206"/>
</dbReference>